<name>A0ABT0YTK7_9BURK</name>
<sequence length="388" mass="42039">MRAHIWFDRRGRYGRLRHSAVCAAATVLLLALAAWLGWFPVAGPDVAHLDGAVAYHPPRADGHVTVSRVDRPAGIEAQRVRNLEARTLNDPGGPGAEAHDDVEPGAVPGTAGGRPGKDGQDAARAIGPTALRNERVADDEEGPARWTPRLTDTWHVQLTGIVQMHGGVDVYVVDLFDVPQATLQMLRAARKHVVCMFSAGVAESWRPDYGRFLPADVGAPVAEGPGEWWLDTRSANVREIMKARLDHAVARGCDAVGLDAADGYTNSPGLELNALTQLDFNRFMALHAASKGLAVGLKNDVEQLMQLEPHFDFAINEQCHEYDECLGYDAFVASDKPVFNVEYDARYVIDAAARAGLCARARAAQLRTLVLPHALDGSFRFSCDAAMP</sequence>
<comment type="caution">
    <text evidence="4">The sequence shown here is derived from an EMBL/GenBank/DDBJ whole genome shotgun (WGS) entry which is preliminary data.</text>
</comment>
<feature type="region of interest" description="Disordered" evidence="1">
    <location>
        <begin position="85"/>
        <end position="123"/>
    </location>
</feature>
<gene>
    <name evidence="4" type="ORF">M8A51_18060</name>
</gene>
<proteinExistence type="predicted"/>
<accession>A0ABT0YTK7</accession>
<keyword evidence="2" id="KW-0472">Membrane</keyword>
<evidence type="ECO:0000313" key="4">
    <source>
        <dbReference type="EMBL" id="MCM5681436.1"/>
    </source>
</evidence>
<dbReference type="RefSeq" id="WP_251779919.1">
    <property type="nucleotide sequence ID" value="NZ_JAMKFE010000012.1"/>
</dbReference>
<organism evidence="4 5">
    <name type="scientific">Caldimonas mangrovi</name>
    <dbReference type="NCBI Taxonomy" id="2944811"/>
    <lineage>
        <taxon>Bacteria</taxon>
        <taxon>Pseudomonadati</taxon>
        <taxon>Pseudomonadota</taxon>
        <taxon>Betaproteobacteria</taxon>
        <taxon>Burkholderiales</taxon>
        <taxon>Sphaerotilaceae</taxon>
        <taxon>Caldimonas</taxon>
    </lineage>
</organism>
<dbReference type="Proteomes" id="UP001165541">
    <property type="component" value="Unassembled WGS sequence"/>
</dbReference>
<dbReference type="InterPro" id="IPR013785">
    <property type="entry name" value="Aldolase_TIM"/>
</dbReference>
<dbReference type="InterPro" id="IPR017853">
    <property type="entry name" value="GH"/>
</dbReference>
<evidence type="ECO:0000313" key="5">
    <source>
        <dbReference type="Proteomes" id="UP001165541"/>
    </source>
</evidence>
<keyword evidence="2" id="KW-0812">Transmembrane</keyword>
<evidence type="ECO:0000259" key="3">
    <source>
        <dbReference type="Pfam" id="PF03537"/>
    </source>
</evidence>
<dbReference type="SUPFAM" id="SSF51445">
    <property type="entry name" value="(Trans)glycosidases"/>
    <property type="match status" value="1"/>
</dbReference>
<evidence type="ECO:0000256" key="2">
    <source>
        <dbReference type="SAM" id="Phobius"/>
    </source>
</evidence>
<dbReference type="EMBL" id="JAMKFE010000012">
    <property type="protein sequence ID" value="MCM5681436.1"/>
    <property type="molecule type" value="Genomic_DNA"/>
</dbReference>
<feature type="transmembrane region" description="Helical" evidence="2">
    <location>
        <begin position="20"/>
        <end position="39"/>
    </location>
</feature>
<feature type="domain" description="Glycoside-hydrolase family GH114 TIM-barrel" evidence="3">
    <location>
        <begin position="153"/>
        <end position="376"/>
    </location>
</feature>
<reference evidence="4" key="1">
    <citation type="submission" date="2022-05" db="EMBL/GenBank/DDBJ databases">
        <title>Schlegelella sp. nov., isolated from mangrove soil.</title>
        <authorList>
            <person name="Liu Y."/>
            <person name="Ge X."/>
            <person name="Liu W."/>
        </authorList>
    </citation>
    <scope>NUCLEOTIDE SEQUENCE</scope>
    <source>
        <strain evidence="4">S2-27</strain>
    </source>
</reference>
<evidence type="ECO:0000256" key="1">
    <source>
        <dbReference type="SAM" id="MobiDB-lite"/>
    </source>
</evidence>
<dbReference type="Pfam" id="PF03537">
    <property type="entry name" value="Glyco_hydro_114"/>
    <property type="match status" value="1"/>
</dbReference>
<dbReference type="InterPro" id="IPR004352">
    <property type="entry name" value="GH114_TIM-barrel"/>
</dbReference>
<keyword evidence="5" id="KW-1185">Reference proteome</keyword>
<dbReference type="PANTHER" id="PTHR35273:SF2">
    <property type="entry name" value="ALPHA-GALACTOSIDASE"/>
    <property type="match status" value="1"/>
</dbReference>
<protein>
    <submittedName>
        <fullName evidence="4">Endo alpha-1,4 polygalactosaminidase</fullName>
    </submittedName>
</protein>
<dbReference type="PANTHER" id="PTHR35273">
    <property type="entry name" value="ALPHA-1,4 POLYGALACTOSAMINIDASE, PUTATIVE (AFU_ORTHOLOGUE AFUA_3G07890)-RELATED"/>
    <property type="match status" value="1"/>
</dbReference>
<dbReference type="Gene3D" id="3.20.20.70">
    <property type="entry name" value="Aldolase class I"/>
    <property type="match status" value="1"/>
</dbReference>
<keyword evidence="2" id="KW-1133">Transmembrane helix</keyword>